<protein>
    <submittedName>
        <fullName evidence="5">DNA-binding MarR family transcriptional regulator</fullName>
    </submittedName>
</protein>
<dbReference type="PROSITE" id="PS50995">
    <property type="entry name" value="HTH_MARR_2"/>
    <property type="match status" value="1"/>
</dbReference>
<keyword evidence="2 5" id="KW-0238">DNA-binding</keyword>
<sequence length="149" mass="17191">MNKPTDQRDPYMKLLRELVESYQAFEGYAIPHIKAQGLTPAQFDVIATLGNTDGMTFKELGERTLLYKTTLTSVVDRLEARGWVERVPSRQDRRSTIARLTDEGAALFQRVFPAHRDFLKERFEQLTAEEIETGIAFLGRLRQVFRDNP</sequence>
<dbReference type="InterPro" id="IPR039422">
    <property type="entry name" value="MarR/SlyA-like"/>
</dbReference>
<dbReference type="GO" id="GO:0003700">
    <property type="term" value="F:DNA-binding transcription factor activity"/>
    <property type="evidence" value="ECO:0007669"/>
    <property type="project" value="InterPro"/>
</dbReference>
<dbReference type="GO" id="GO:0003677">
    <property type="term" value="F:DNA binding"/>
    <property type="evidence" value="ECO:0007669"/>
    <property type="project" value="UniProtKB-KW"/>
</dbReference>
<dbReference type="RefSeq" id="WP_253479103.1">
    <property type="nucleotide sequence ID" value="NZ_JALJXV010000006.1"/>
</dbReference>
<name>A0AAE3G4B5_9GAMM</name>
<evidence type="ECO:0000256" key="2">
    <source>
        <dbReference type="ARBA" id="ARBA00023125"/>
    </source>
</evidence>
<dbReference type="SMART" id="SM00347">
    <property type="entry name" value="HTH_MARR"/>
    <property type="match status" value="1"/>
</dbReference>
<dbReference type="SUPFAM" id="SSF46785">
    <property type="entry name" value="Winged helix' DNA-binding domain"/>
    <property type="match status" value="1"/>
</dbReference>
<dbReference type="AlphaFoldDB" id="A0AAE3G4B5"/>
<evidence type="ECO:0000256" key="1">
    <source>
        <dbReference type="ARBA" id="ARBA00023015"/>
    </source>
</evidence>
<dbReference type="PANTHER" id="PTHR33164">
    <property type="entry name" value="TRANSCRIPTIONAL REGULATOR, MARR FAMILY"/>
    <property type="match status" value="1"/>
</dbReference>
<evidence type="ECO:0000259" key="4">
    <source>
        <dbReference type="PROSITE" id="PS50995"/>
    </source>
</evidence>
<dbReference type="Gene3D" id="1.10.10.10">
    <property type="entry name" value="Winged helix-like DNA-binding domain superfamily/Winged helix DNA-binding domain"/>
    <property type="match status" value="1"/>
</dbReference>
<proteinExistence type="predicted"/>
<dbReference type="PROSITE" id="PS01117">
    <property type="entry name" value="HTH_MARR_1"/>
    <property type="match status" value="1"/>
</dbReference>
<dbReference type="Proteomes" id="UP001205843">
    <property type="component" value="Unassembled WGS sequence"/>
</dbReference>
<dbReference type="InterPro" id="IPR036390">
    <property type="entry name" value="WH_DNA-bd_sf"/>
</dbReference>
<organism evidence="5 6">
    <name type="scientific">Natronocella acetinitrilica</name>
    <dbReference type="NCBI Taxonomy" id="414046"/>
    <lineage>
        <taxon>Bacteria</taxon>
        <taxon>Pseudomonadati</taxon>
        <taxon>Pseudomonadota</taxon>
        <taxon>Gammaproteobacteria</taxon>
        <taxon>Chromatiales</taxon>
        <taxon>Ectothiorhodospiraceae</taxon>
        <taxon>Natronocella</taxon>
    </lineage>
</organism>
<feature type="domain" description="HTH marR-type" evidence="4">
    <location>
        <begin position="11"/>
        <end position="143"/>
    </location>
</feature>
<keyword evidence="3" id="KW-0804">Transcription</keyword>
<reference evidence="5" key="1">
    <citation type="submission" date="2022-03" db="EMBL/GenBank/DDBJ databases">
        <title>Genomic Encyclopedia of Type Strains, Phase III (KMG-III): the genomes of soil and plant-associated and newly described type strains.</title>
        <authorList>
            <person name="Whitman W."/>
        </authorList>
    </citation>
    <scope>NUCLEOTIDE SEQUENCE</scope>
    <source>
        <strain evidence="5">ANL 6-2</strain>
    </source>
</reference>
<dbReference type="PANTHER" id="PTHR33164:SF101">
    <property type="entry name" value="TRANSCRIPTIONAL REPRESSOR MPRA"/>
    <property type="match status" value="1"/>
</dbReference>
<dbReference type="Pfam" id="PF12802">
    <property type="entry name" value="MarR_2"/>
    <property type="match status" value="1"/>
</dbReference>
<evidence type="ECO:0000313" key="6">
    <source>
        <dbReference type="Proteomes" id="UP001205843"/>
    </source>
</evidence>
<comment type="caution">
    <text evidence="5">The sequence shown here is derived from an EMBL/GenBank/DDBJ whole genome shotgun (WGS) entry which is preliminary data.</text>
</comment>
<dbReference type="GO" id="GO:0006950">
    <property type="term" value="P:response to stress"/>
    <property type="evidence" value="ECO:0007669"/>
    <property type="project" value="TreeGrafter"/>
</dbReference>
<dbReference type="InterPro" id="IPR023187">
    <property type="entry name" value="Tscrpt_reg_MarR-type_CS"/>
</dbReference>
<evidence type="ECO:0000256" key="3">
    <source>
        <dbReference type="ARBA" id="ARBA00023163"/>
    </source>
</evidence>
<dbReference type="InterPro" id="IPR036388">
    <property type="entry name" value="WH-like_DNA-bd_sf"/>
</dbReference>
<keyword evidence="6" id="KW-1185">Reference proteome</keyword>
<dbReference type="InterPro" id="IPR000835">
    <property type="entry name" value="HTH_MarR-typ"/>
</dbReference>
<gene>
    <name evidence="5" type="ORF">J2T57_002705</name>
</gene>
<dbReference type="PRINTS" id="PR00598">
    <property type="entry name" value="HTHMARR"/>
</dbReference>
<evidence type="ECO:0000313" key="5">
    <source>
        <dbReference type="EMBL" id="MCP1675555.1"/>
    </source>
</evidence>
<dbReference type="EMBL" id="JALJXV010000006">
    <property type="protein sequence ID" value="MCP1675555.1"/>
    <property type="molecule type" value="Genomic_DNA"/>
</dbReference>
<accession>A0AAE3G4B5</accession>
<keyword evidence="1" id="KW-0805">Transcription regulation</keyword>